<dbReference type="RefSeq" id="XP_001585041.1">
    <property type="nucleotide sequence ID" value="XM_001584991.1"/>
</dbReference>
<keyword evidence="3" id="KW-1185">Reference proteome</keyword>
<accession>A7F8H0</accession>
<proteinExistence type="predicted"/>
<evidence type="ECO:0000313" key="3">
    <source>
        <dbReference type="Proteomes" id="UP000001312"/>
    </source>
</evidence>
<reference evidence="3" key="1">
    <citation type="journal article" date="2011" name="PLoS Genet.">
        <title>Genomic analysis of the necrotrophic fungal pathogens Sclerotinia sclerotiorum and Botrytis cinerea.</title>
        <authorList>
            <person name="Amselem J."/>
            <person name="Cuomo C.A."/>
            <person name="van Kan J.A."/>
            <person name="Viaud M."/>
            <person name="Benito E.P."/>
            <person name="Couloux A."/>
            <person name="Coutinho P.M."/>
            <person name="de Vries R.P."/>
            <person name="Dyer P.S."/>
            <person name="Fillinger S."/>
            <person name="Fournier E."/>
            <person name="Gout L."/>
            <person name="Hahn M."/>
            <person name="Kohn L."/>
            <person name="Lapalu N."/>
            <person name="Plummer K.M."/>
            <person name="Pradier J.M."/>
            <person name="Quevillon E."/>
            <person name="Sharon A."/>
            <person name="Simon A."/>
            <person name="ten Have A."/>
            <person name="Tudzynski B."/>
            <person name="Tudzynski P."/>
            <person name="Wincker P."/>
            <person name="Andrew M."/>
            <person name="Anthouard V."/>
            <person name="Beever R.E."/>
            <person name="Beffa R."/>
            <person name="Benoit I."/>
            <person name="Bouzid O."/>
            <person name="Brault B."/>
            <person name="Chen Z."/>
            <person name="Choquer M."/>
            <person name="Collemare J."/>
            <person name="Cotton P."/>
            <person name="Danchin E.G."/>
            <person name="Da Silva C."/>
            <person name="Gautier A."/>
            <person name="Giraud C."/>
            <person name="Giraud T."/>
            <person name="Gonzalez C."/>
            <person name="Grossetete S."/>
            <person name="Guldener U."/>
            <person name="Henrissat B."/>
            <person name="Howlett B.J."/>
            <person name="Kodira C."/>
            <person name="Kretschmer M."/>
            <person name="Lappartient A."/>
            <person name="Leroch M."/>
            <person name="Levis C."/>
            <person name="Mauceli E."/>
            <person name="Neuveglise C."/>
            <person name="Oeser B."/>
            <person name="Pearson M."/>
            <person name="Poulain J."/>
            <person name="Poussereau N."/>
            <person name="Quesneville H."/>
            <person name="Rascle C."/>
            <person name="Schumacher J."/>
            <person name="Segurens B."/>
            <person name="Sexton A."/>
            <person name="Silva E."/>
            <person name="Sirven C."/>
            <person name="Soanes D.M."/>
            <person name="Talbot N.J."/>
            <person name="Templeton M."/>
            <person name="Yandava C."/>
            <person name="Yarden O."/>
            <person name="Zeng Q."/>
            <person name="Rollins J.A."/>
            <person name="Lebrun M.H."/>
            <person name="Dickman M."/>
        </authorList>
    </citation>
    <scope>NUCLEOTIDE SEQUENCE [LARGE SCALE GENOMIC DNA]</scope>
    <source>
        <strain evidence="3">ATCC 18683 / 1980 / Ss-1</strain>
    </source>
</reference>
<name>A7F8H0_SCLS1</name>
<organism evidence="2 3">
    <name type="scientific">Sclerotinia sclerotiorum (strain ATCC 18683 / 1980 / Ss-1)</name>
    <name type="common">White mold</name>
    <name type="synonym">Whetzelinia sclerotiorum</name>
    <dbReference type="NCBI Taxonomy" id="665079"/>
    <lineage>
        <taxon>Eukaryota</taxon>
        <taxon>Fungi</taxon>
        <taxon>Dikarya</taxon>
        <taxon>Ascomycota</taxon>
        <taxon>Pezizomycotina</taxon>
        <taxon>Leotiomycetes</taxon>
        <taxon>Helotiales</taxon>
        <taxon>Sclerotiniaceae</taxon>
        <taxon>Sclerotinia</taxon>
    </lineage>
</organism>
<keyword evidence="1" id="KW-0732">Signal</keyword>
<dbReference type="AlphaFoldDB" id="A7F8H0"/>
<dbReference type="GeneID" id="5481117"/>
<feature type="chain" id="PRO_5002708177" evidence="1">
    <location>
        <begin position="24"/>
        <end position="44"/>
    </location>
</feature>
<dbReference type="Proteomes" id="UP000001312">
    <property type="component" value="Unassembled WGS sequence"/>
</dbReference>
<sequence>MVKEFIVLLPLVDLQLWPGCVVCVESLSDFQIIFKKATPENIRG</sequence>
<feature type="signal peptide" evidence="1">
    <location>
        <begin position="1"/>
        <end position="23"/>
    </location>
</feature>
<evidence type="ECO:0000256" key="1">
    <source>
        <dbReference type="SAM" id="SignalP"/>
    </source>
</evidence>
<dbReference type="KEGG" id="ssl:SS1G_13901"/>
<gene>
    <name evidence="2" type="ORF">SS1G_13901</name>
</gene>
<dbReference type="EMBL" id="CH476648">
    <property type="protein sequence ID" value="EDN99041.1"/>
    <property type="molecule type" value="Genomic_DNA"/>
</dbReference>
<dbReference type="InParanoid" id="A7F8H0"/>
<evidence type="ECO:0000313" key="2">
    <source>
        <dbReference type="EMBL" id="EDN99041.1"/>
    </source>
</evidence>
<protein>
    <submittedName>
        <fullName evidence="2">Uncharacterized protein</fullName>
    </submittedName>
</protein>